<evidence type="ECO:0000256" key="1">
    <source>
        <dbReference type="SAM" id="MobiDB-lite"/>
    </source>
</evidence>
<reference evidence="2 3" key="1">
    <citation type="submission" date="2022-12" db="EMBL/GenBank/DDBJ databases">
        <title>Chromosome-scale assembly of the Ensete ventricosum genome.</title>
        <authorList>
            <person name="Dussert Y."/>
            <person name="Stocks J."/>
            <person name="Wendawek A."/>
            <person name="Woldeyes F."/>
            <person name="Nichols R.A."/>
            <person name="Borrell J.S."/>
        </authorList>
    </citation>
    <scope>NUCLEOTIDE SEQUENCE [LARGE SCALE GENOMIC DNA]</scope>
    <source>
        <strain evidence="3">cv. Maze</strain>
        <tissue evidence="2">Seeds</tissue>
    </source>
</reference>
<feature type="compositionally biased region" description="Pro residues" evidence="1">
    <location>
        <begin position="1"/>
        <end position="11"/>
    </location>
</feature>
<keyword evidence="3" id="KW-1185">Reference proteome</keyword>
<accession>A0AAV8QEF2</accession>
<name>A0AAV8QEF2_ENSVE</name>
<dbReference type="EMBL" id="JAQQAF010000006">
    <property type="protein sequence ID" value="KAJ8478234.1"/>
    <property type="molecule type" value="Genomic_DNA"/>
</dbReference>
<comment type="caution">
    <text evidence="2">The sequence shown here is derived from an EMBL/GenBank/DDBJ whole genome shotgun (WGS) entry which is preliminary data.</text>
</comment>
<gene>
    <name evidence="2" type="ORF">OPV22_021961</name>
</gene>
<dbReference type="Proteomes" id="UP001222027">
    <property type="component" value="Unassembled WGS sequence"/>
</dbReference>
<sequence>MGPGPFKPSSPSPGCERKKEPFFNRFGPLPTSISRGSKSRSILFLQRLWWQRPYLSSHTPLTSTSDLLRLEWPRDSNG</sequence>
<evidence type="ECO:0000313" key="3">
    <source>
        <dbReference type="Proteomes" id="UP001222027"/>
    </source>
</evidence>
<dbReference type="AlphaFoldDB" id="A0AAV8QEF2"/>
<evidence type="ECO:0000313" key="2">
    <source>
        <dbReference type="EMBL" id="KAJ8478234.1"/>
    </source>
</evidence>
<proteinExistence type="predicted"/>
<organism evidence="2 3">
    <name type="scientific">Ensete ventricosum</name>
    <name type="common">Abyssinian banana</name>
    <name type="synonym">Musa ensete</name>
    <dbReference type="NCBI Taxonomy" id="4639"/>
    <lineage>
        <taxon>Eukaryota</taxon>
        <taxon>Viridiplantae</taxon>
        <taxon>Streptophyta</taxon>
        <taxon>Embryophyta</taxon>
        <taxon>Tracheophyta</taxon>
        <taxon>Spermatophyta</taxon>
        <taxon>Magnoliopsida</taxon>
        <taxon>Liliopsida</taxon>
        <taxon>Zingiberales</taxon>
        <taxon>Musaceae</taxon>
        <taxon>Ensete</taxon>
    </lineage>
</organism>
<protein>
    <submittedName>
        <fullName evidence="2">Uncharacterized protein</fullName>
    </submittedName>
</protein>
<feature type="region of interest" description="Disordered" evidence="1">
    <location>
        <begin position="1"/>
        <end position="35"/>
    </location>
</feature>